<feature type="transmembrane region" description="Helical" evidence="7">
    <location>
        <begin position="426"/>
        <end position="444"/>
    </location>
</feature>
<comment type="subcellular location">
    <subcellularLocation>
        <location evidence="1">Cell membrane</location>
        <topology evidence="1">Multi-pass membrane protein</topology>
    </subcellularLocation>
</comment>
<dbReference type="GO" id="GO:0005886">
    <property type="term" value="C:plasma membrane"/>
    <property type="evidence" value="ECO:0007669"/>
    <property type="project" value="UniProtKB-SubCell"/>
</dbReference>
<keyword evidence="3 7" id="KW-0812">Transmembrane</keyword>
<feature type="transmembrane region" description="Helical" evidence="7">
    <location>
        <begin position="277"/>
        <end position="302"/>
    </location>
</feature>
<evidence type="ECO:0000256" key="4">
    <source>
        <dbReference type="ARBA" id="ARBA00022989"/>
    </source>
</evidence>
<dbReference type="STRING" id="87626.PTD2_05810"/>
<keyword evidence="5 7" id="KW-0472">Membrane</keyword>
<evidence type="ECO:0000259" key="8">
    <source>
        <dbReference type="Pfam" id="PF02687"/>
    </source>
</evidence>
<feature type="domain" description="ABC3 transporter permease C-terminal" evidence="8">
    <location>
        <begin position="285"/>
        <end position="395"/>
    </location>
</feature>
<dbReference type="eggNOG" id="COG0577">
    <property type="taxonomic scope" value="Bacteria"/>
</dbReference>
<dbReference type="Proteomes" id="UP000006201">
    <property type="component" value="Unassembled WGS sequence"/>
</dbReference>
<feature type="domain" description="ABC3 transporter permease C-terminal" evidence="8">
    <location>
        <begin position="690"/>
        <end position="802"/>
    </location>
</feature>
<dbReference type="InterPro" id="IPR050250">
    <property type="entry name" value="Macrolide_Exporter_MacB"/>
</dbReference>
<dbReference type="PANTHER" id="PTHR30572:SF4">
    <property type="entry name" value="ABC TRANSPORTER PERMEASE YTRF"/>
    <property type="match status" value="1"/>
</dbReference>
<reference evidence="9 10" key="1">
    <citation type="submission" date="2006-02" db="EMBL/GenBank/DDBJ databases">
        <authorList>
            <person name="Moran M.A."/>
            <person name="Kjelleberg S."/>
            <person name="Egan S."/>
            <person name="Saunders N."/>
            <person name="Thomas T."/>
            <person name="Ferriera S."/>
            <person name="Johnson J."/>
            <person name="Kravitz S."/>
            <person name="Halpern A."/>
            <person name="Remington K."/>
            <person name="Beeson K."/>
            <person name="Tran B."/>
            <person name="Rogers Y.-H."/>
            <person name="Friedman R."/>
            <person name="Venter J.C."/>
        </authorList>
    </citation>
    <scope>NUCLEOTIDE SEQUENCE [LARGE SCALE GENOMIC DNA]</scope>
    <source>
        <strain evidence="9 10">D2</strain>
    </source>
</reference>
<comment type="caution">
    <text evidence="9">The sequence shown here is derived from an EMBL/GenBank/DDBJ whole genome shotgun (WGS) entry which is preliminary data.</text>
</comment>
<evidence type="ECO:0000256" key="6">
    <source>
        <dbReference type="ARBA" id="ARBA00038076"/>
    </source>
</evidence>
<feature type="transmembrane region" description="Helical" evidence="7">
    <location>
        <begin position="731"/>
        <end position="761"/>
    </location>
</feature>
<dbReference type="RefSeq" id="WP_009839025.1">
    <property type="nucleotide sequence ID" value="NZ_AAOH01000007.1"/>
</dbReference>
<keyword evidence="10" id="KW-1185">Reference proteome</keyword>
<keyword evidence="4 7" id="KW-1133">Transmembrane helix</keyword>
<sequence length="810" mass="90346">MSFYLRALRYGIIRLVSLPRFSLPILVTLSLTLATVMTAVAISSNVLFQPLPDIKDEHTLYKVSTSKKLNDKFTFPILGSNLFLHLKAHYASQGQWAYFKPSAQSITVAEQHYAVTQFDAFQGTEQILGTRLVLGENSKASASIKERVWISETLWHQVFASDPEIVGKQLNLDAQPYLIQGVLQDFTSNSYGDKHGRQQIWRFDDLSTPIATNMPDAIRNNETFFLLLSTLPALDTNQLIEVVNQGIAEGDFINKFPVPTTATIELYRDNLVGKNKVMILLLLSAFVGLLLMACCNLINVFIAHYQGRHKEFAISKSLGANKLKLINQIFIESAPLFISAGVLGLLGAAWIIKLLPIIFNKELPLLHSISVNQTTYLFAIISLLLMNLVFSLLCFFHLPLKHLNQALQGSGKGVAKSGSSRLQKGLFVVQLCIASTLLVSLAMISHQSYQTLYPHLGYQLKNTLLMTVKLKQDGAQQTSNELNSEELTRTSQLAQELSNHLQQNLTQLEILQGRGEPLGLTNIFHFSKHPVTQADLSYQSSQLTPDFLSAFDIPLIAGRNISEQEWKDKAKIMLINENLAQLLSPDQPIESLLNTEFEKATIIGIVGNTFNLMTRNKLQAISYQHLNYQTQQEIKLLMQLPAGEAFATQTLQQLALAFDPSIDQVEMRTLNEYWNAATADTRMLFYFTNLLTLLTLALAAIGMAGLATSLTEQKRFELAIRMATGASRNQLLRLVLAQASWLLFSGLCAGIIFATLVYTSLQPKITSLPAFDLMPIILIDLLLIIIVLIATLWPAKRIINRAPMQALRDL</sequence>
<evidence type="ECO:0000313" key="10">
    <source>
        <dbReference type="Proteomes" id="UP000006201"/>
    </source>
</evidence>
<gene>
    <name evidence="9" type="ORF">PTD2_05810</name>
</gene>
<evidence type="ECO:0000256" key="7">
    <source>
        <dbReference type="SAM" id="Phobius"/>
    </source>
</evidence>
<dbReference type="GO" id="GO:0022857">
    <property type="term" value="F:transmembrane transporter activity"/>
    <property type="evidence" value="ECO:0007669"/>
    <property type="project" value="TreeGrafter"/>
</dbReference>
<evidence type="ECO:0000256" key="1">
    <source>
        <dbReference type="ARBA" id="ARBA00004651"/>
    </source>
</evidence>
<evidence type="ECO:0000313" key="9">
    <source>
        <dbReference type="EMBL" id="EAR27162.1"/>
    </source>
</evidence>
<dbReference type="AlphaFoldDB" id="A4CDX0"/>
<feature type="transmembrane region" description="Helical" evidence="7">
    <location>
        <begin position="683"/>
        <end position="710"/>
    </location>
</feature>
<feature type="transmembrane region" description="Helical" evidence="7">
    <location>
        <begin position="334"/>
        <end position="355"/>
    </location>
</feature>
<evidence type="ECO:0000256" key="2">
    <source>
        <dbReference type="ARBA" id="ARBA00022475"/>
    </source>
</evidence>
<dbReference type="EMBL" id="AAOH01000007">
    <property type="protein sequence ID" value="EAR27162.1"/>
    <property type="molecule type" value="Genomic_DNA"/>
</dbReference>
<dbReference type="OrthoDB" id="5711186at2"/>
<protein>
    <submittedName>
        <fullName evidence="9">Putative ABC transporter, permease protein</fullName>
    </submittedName>
</protein>
<dbReference type="Pfam" id="PF02687">
    <property type="entry name" value="FtsX"/>
    <property type="match status" value="2"/>
</dbReference>
<dbReference type="PANTHER" id="PTHR30572">
    <property type="entry name" value="MEMBRANE COMPONENT OF TRANSPORTER-RELATED"/>
    <property type="match status" value="1"/>
</dbReference>
<proteinExistence type="inferred from homology"/>
<keyword evidence="2" id="KW-1003">Cell membrane</keyword>
<accession>A4CDX0</accession>
<name>A4CDX0_9GAMM</name>
<feature type="transmembrane region" description="Helical" evidence="7">
    <location>
        <begin position="375"/>
        <end position="398"/>
    </location>
</feature>
<evidence type="ECO:0000256" key="3">
    <source>
        <dbReference type="ARBA" id="ARBA00022692"/>
    </source>
</evidence>
<evidence type="ECO:0000256" key="5">
    <source>
        <dbReference type="ARBA" id="ARBA00023136"/>
    </source>
</evidence>
<organism evidence="9 10">
    <name type="scientific">Pseudoalteromonas tunicata D2</name>
    <dbReference type="NCBI Taxonomy" id="87626"/>
    <lineage>
        <taxon>Bacteria</taxon>
        <taxon>Pseudomonadati</taxon>
        <taxon>Pseudomonadota</taxon>
        <taxon>Gammaproteobacteria</taxon>
        <taxon>Alteromonadales</taxon>
        <taxon>Pseudoalteromonadaceae</taxon>
        <taxon>Pseudoalteromonas</taxon>
    </lineage>
</organism>
<feature type="transmembrane region" description="Helical" evidence="7">
    <location>
        <begin position="21"/>
        <end position="42"/>
    </location>
</feature>
<feature type="transmembrane region" description="Helical" evidence="7">
    <location>
        <begin position="773"/>
        <end position="795"/>
    </location>
</feature>
<dbReference type="InterPro" id="IPR003838">
    <property type="entry name" value="ABC3_permease_C"/>
</dbReference>
<dbReference type="HOGENOM" id="CLU_341525_0_0_6"/>
<comment type="similarity">
    <text evidence="6">Belongs to the ABC-4 integral membrane protein family.</text>
</comment>